<dbReference type="CDD" id="cd05374">
    <property type="entry name" value="17beta-HSD-like_SDR_c"/>
    <property type="match status" value="1"/>
</dbReference>
<proteinExistence type="inferred from homology"/>
<protein>
    <submittedName>
        <fullName evidence="5">NADPH-dependent 1-acyldihydroxyacetone phosphate reductase</fullName>
    </submittedName>
</protein>
<dbReference type="PANTHER" id="PTHR44169">
    <property type="entry name" value="NADPH-DEPENDENT 1-ACYLDIHYDROXYACETONE PHOSPHATE REDUCTASE"/>
    <property type="match status" value="1"/>
</dbReference>
<dbReference type="EMBL" id="LGRB01000013">
    <property type="protein sequence ID" value="OCT47649.1"/>
    <property type="molecule type" value="Genomic_DNA"/>
</dbReference>
<name>A0A1C1CGL3_9EURO</name>
<dbReference type="GO" id="GO:0004806">
    <property type="term" value="F:triacylglycerol lipase activity"/>
    <property type="evidence" value="ECO:0007669"/>
    <property type="project" value="TreeGrafter"/>
</dbReference>
<dbReference type="STRING" id="86049.A0A1C1CGL3"/>
<dbReference type="eggNOG" id="KOG1209">
    <property type="taxonomic scope" value="Eukaryota"/>
</dbReference>
<dbReference type="VEuPathDB" id="FungiDB:CLCR_03629"/>
<evidence type="ECO:0000256" key="2">
    <source>
        <dbReference type="ARBA" id="ARBA00022857"/>
    </source>
</evidence>
<dbReference type="SUPFAM" id="SSF51735">
    <property type="entry name" value="NAD(P)-binding Rossmann-fold domains"/>
    <property type="match status" value="1"/>
</dbReference>
<gene>
    <name evidence="5" type="primary">ayr1</name>
    <name evidence="5" type="ORF">CLCR_03629</name>
</gene>
<dbReference type="VEuPathDB" id="FungiDB:G647_10395"/>
<evidence type="ECO:0000256" key="3">
    <source>
        <dbReference type="ARBA" id="ARBA00023002"/>
    </source>
</evidence>
<dbReference type="PANTHER" id="PTHR44169:SF3">
    <property type="entry name" value="SHORT-CHAIN DEHYDROGENASE SRDE"/>
    <property type="match status" value="1"/>
</dbReference>
<reference evidence="6" key="1">
    <citation type="submission" date="2015-07" db="EMBL/GenBank/DDBJ databases">
        <authorList>
            <person name="Teixeira M.M."/>
            <person name="Souza R.C."/>
            <person name="Almeida L.G."/>
            <person name="Vicente V.A."/>
            <person name="de Hoog S."/>
            <person name="Bocca A.L."/>
            <person name="de Almeida S.R."/>
            <person name="Vasconcelos A.T."/>
            <person name="Felipe M.S."/>
        </authorList>
    </citation>
    <scope>NUCLEOTIDE SEQUENCE [LARGE SCALE GENOMIC DNA]</scope>
    <source>
        <strain evidence="6">KSF</strain>
    </source>
</reference>
<dbReference type="InterPro" id="IPR002347">
    <property type="entry name" value="SDR_fam"/>
</dbReference>
<dbReference type="GO" id="GO:0006654">
    <property type="term" value="P:phosphatidic acid biosynthetic process"/>
    <property type="evidence" value="ECO:0007669"/>
    <property type="project" value="TreeGrafter"/>
</dbReference>
<evidence type="ECO:0000256" key="4">
    <source>
        <dbReference type="RuleBase" id="RU000363"/>
    </source>
</evidence>
<keyword evidence="6" id="KW-1185">Reference proteome</keyword>
<dbReference type="AlphaFoldDB" id="A0A1C1CGL3"/>
<dbReference type="GO" id="GO:0005783">
    <property type="term" value="C:endoplasmic reticulum"/>
    <property type="evidence" value="ECO:0007669"/>
    <property type="project" value="TreeGrafter"/>
</dbReference>
<sequence>MEKRPVRTVLVTGCSDGGLGAALAVAFHKHRWYRVIATARNPEKMTHLRSLGIETVQLDVLSEESISACVEKVSALTGATLDILVNNAGAGYNMPILDASLEQTKKQFELNVFSVIRVTQAFFPLLRASSAETKMIVNNTSCAPMLAFPFLGPYTASKAALSTVTETLRLEMQPFDINVVDLKTAAVKSRFFDNVGTNDAVVLPDSSPYAAGKDLVETFMQNGPPAKLMDADAWAKNVVVDLSRRGGKGAPDQIWRGAGATSAWFAATFIPVGWLDGTVKKYSGLKEVERRIRAGEKEKMTMMAQ</sequence>
<dbReference type="GO" id="GO:0019433">
    <property type="term" value="P:triglyceride catabolic process"/>
    <property type="evidence" value="ECO:0007669"/>
    <property type="project" value="TreeGrafter"/>
</dbReference>
<comment type="caution">
    <text evidence="5">The sequence shown here is derived from an EMBL/GenBank/DDBJ whole genome shotgun (WGS) entry which is preliminary data.</text>
</comment>
<organism evidence="5 6">
    <name type="scientific">Cladophialophora carrionii</name>
    <dbReference type="NCBI Taxonomy" id="86049"/>
    <lineage>
        <taxon>Eukaryota</taxon>
        <taxon>Fungi</taxon>
        <taxon>Dikarya</taxon>
        <taxon>Ascomycota</taxon>
        <taxon>Pezizomycotina</taxon>
        <taxon>Eurotiomycetes</taxon>
        <taxon>Chaetothyriomycetidae</taxon>
        <taxon>Chaetothyriales</taxon>
        <taxon>Herpotrichiellaceae</taxon>
        <taxon>Cladophialophora</taxon>
    </lineage>
</organism>
<dbReference type="PROSITE" id="PS00061">
    <property type="entry name" value="ADH_SHORT"/>
    <property type="match status" value="1"/>
</dbReference>
<dbReference type="GO" id="GO:0000140">
    <property type="term" value="F:acylglycerone-phosphate reductase (NADP+) activity"/>
    <property type="evidence" value="ECO:0007669"/>
    <property type="project" value="TreeGrafter"/>
</dbReference>
<dbReference type="Gene3D" id="3.40.50.720">
    <property type="entry name" value="NAD(P)-binding Rossmann-like Domain"/>
    <property type="match status" value="1"/>
</dbReference>
<dbReference type="Proteomes" id="UP000094526">
    <property type="component" value="Unassembled WGS sequence"/>
</dbReference>
<keyword evidence="3" id="KW-0560">Oxidoreductase</keyword>
<evidence type="ECO:0000313" key="5">
    <source>
        <dbReference type="EMBL" id="OCT47649.1"/>
    </source>
</evidence>
<dbReference type="InterPro" id="IPR020904">
    <property type="entry name" value="Sc_DH/Rdtase_CS"/>
</dbReference>
<evidence type="ECO:0000256" key="1">
    <source>
        <dbReference type="ARBA" id="ARBA00006484"/>
    </source>
</evidence>
<dbReference type="OrthoDB" id="2102561at2759"/>
<dbReference type="PRINTS" id="PR00080">
    <property type="entry name" value="SDRFAMILY"/>
</dbReference>
<dbReference type="InterPro" id="IPR036291">
    <property type="entry name" value="NAD(P)-bd_dom_sf"/>
</dbReference>
<dbReference type="GO" id="GO:0005811">
    <property type="term" value="C:lipid droplet"/>
    <property type="evidence" value="ECO:0007669"/>
    <property type="project" value="TreeGrafter"/>
</dbReference>
<dbReference type="Pfam" id="PF00106">
    <property type="entry name" value="adh_short"/>
    <property type="match status" value="1"/>
</dbReference>
<comment type="similarity">
    <text evidence="1 4">Belongs to the short-chain dehydrogenases/reductases (SDR) family.</text>
</comment>
<keyword evidence="2" id="KW-0521">NADP</keyword>
<accession>A0A1C1CGL3</accession>
<evidence type="ECO:0000313" key="6">
    <source>
        <dbReference type="Proteomes" id="UP000094526"/>
    </source>
</evidence>
<dbReference type="PRINTS" id="PR00081">
    <property type="entry name" value="GDHRDH"/>
</dbReference>